<evidence type="ECO:0000313" key="4">
    <source>
        <dbReference type="Proteomes" id="UP000029964"/>
    </source>
</evidence>
<dbReference type="OrthoDB" id="185373at2759"/>
<evidence type="ECO:0000256" key="1">
    <source>
        <dbReference type="SAM" id="Coils"/>
    </source>
</evidence>
<feature type="compositionally biased region" description="Basic and acidic residues" evidence="2">
    <location>
        <begin position="681"/>
        <end position="692"/>
    </location>
</feature>
<evidence type="ECO:0000256" key="2">
    <source>
        <dbReference type="SAM" id="MobiDB-lite"/>
    </source>
</evidence>
<feature type="coiled-coil region" evidence="1">
    <location>
        <begin position="59"/>
        <end position="86"/>
    </location>
</feature>
<dbReference type="STRING" id="857340.A0A086TBP0"/>
<comment type="caution">
    <text evidence="3">The sequence shown here is derived from an EMBL/GenBank/DDBJ whole genome shotgun (WGS) entry which is preliminary data.</text>
</comment>
<sequence length="708" mass="81061">MKSLWSKAGRVHRRGCRACSTLVHGAGRRVTAPRRRPTFAELFTAAYSSVFASAAIIDAVRKDERMKDLDRQLEDVRLELADLRAQNGGPPDELGPESLQSSISHLTDDQMDRLWRELKKNYWRRPQFEEIHTPATLGESALREKVQLELYRCPDEASMELLRRTNLERLEKAIILEESEAAVPRRDPRTQRQMERLNDSILRLVQQMMYRAKARPKDSLPSPSFDQAAKLLKDGFPRYSFRETDPGRAHVNTKLLNQANRAAIHNPDLGLKEKVGRVCYNLLISSYPPDMHTFNTLITAFDRHSGYRHFSESVIFTFFHMSKFLPTLCTYPAILHHYKVTANHGRFLRVMACITGWDAITGAKYKRRHIGELEGNVPLQRWALDTRKRSAAGEYVWEHAPLNRLMVEEILSGLLQFHMFHHAVQFFTACIGAGVYVSTRAVKQVLDECLVALDWKAAMRLIRQLVRRENLWSSILAGRDVETIAYLTDRIYSLLDMVGLGYLRRHRTGRRLANIRLSRRKLGVFLDEVSLWNKRLPDTLAASPMRGDGKDSPYRGSRSRLLQMESLDKELVRVRKAIKAYEIRFLDPDMPMEFRISMVMHISATAVDDAQRLGVEVSEALEKTGLTTPKDAEEKTAAANGTEMELGLETPGLISEVVAGQQSRKPPAAMGPPTKQRHQQKKQEQERPLRLRDYNDFVEAFAARRALV</sequence>
<accession>A0A086TBP0</accession>
<organism evidence="3 4">
    <name type="scientific">Hapsidospora chrysogenum (strain ATCC 11550 / CBS 779.69 / DSM 880 / IAM 14645 / JCM 23072 / IMI 49137)</name>
    <name type="common">Acremonium chrysogenum</name>
    <dbReference type="NCBI Taxonomy" id="857340"/>
    <lineage>
        <taxon>Eukaryota</taxon>
        <taxon>Fungi</taxon>
        <taxon>Dikarya</taxon>
        <taxon>Ascomycota</taxon>
        <taxon>Pezizomycotina</taxon>
        <taxon>Sordariomycetes</taxon>
        <taxon>Hypocreomycetidae</taxon>
        <taxon>Hypocreales</taxon>
        <taxon>Bionectriaceae</taxon>
        <taxon>Hapsidospora</taxon>
    </lineage>
</organism>
<reference evidence="4" key="1">
    <citation type="journal article" date="2014" name="Genome Announc.">
        <title>Genome sequence and annotation of Acremonium chrysogenum, producer of the beta-lactam antibiotic cephalosporin C.</title>
        <authorList>
            <person name="Terfehr D."/>
            <person name="Dahlmann T.A."/>
            <person name="Specht T."/>
            <person name="Zadra I."/>
            <person name="Kuernsteiner H."/>
            <person name="Kueck U."/>
        </authorList>
    </citation>
    <scope>NUCLEOTIDE SEQUENCE [LARGE SCALE GENOMIC DNA]</scope>
    <source>
        <strain evidence="4">ATCC 11550 / CBS 779.69 / DSM 880 / IAM 14645 / JCM 23072 / IMI 49137</strain>
    </source>
</reference>
<name>A0A086TBP0_HAPC1</name>
<evidence type="ECO:0000313" key="3">
    <source>
        <dbReference type="EMBL" id="KFH46772.1"/>
    </source>
</evidence>
<dbReference type="AlphaFoldDB" id="A0A086TBP0"/>
<feature type="region of interest" description="Disordered" evidence="2">
    <location>
        <begin position="659"/>
        <end position="692"/>
    </location>
</feature>
<dbReference type="EMBL" id="JPKY01000016">
    <property type="protein sequence ID" value="KFH46772.1"/>
    <property type="molecule type" value="Genomic_DNA"/>
</dbReference>
<gene>
    <name evidence="3" type="ORF">ACRE_024060</name>
</gene>
<proteinExistence type="predicted"/>
<dbReference type="Proteomes" id="UP000029964">
    <property type="component" value="Unassembled WGS sequence"/>
</dbReference>
<keyword evidence="1" id="KW-0175">Coiled coil</keyword>
<protein>
    <submittedName>
        <fullName evidence="3">Uncharacterized protein</fullName>
    </submittedName>
</protein>
<keyword evidence="4" id="KW-1185">Reference proteome</keyword>
<dbReference type="HOGENOM" id="CLU_390868_0_0_1"/>